<reference evidence="1" key="1">
    <citation type="submission" date="2023-11" db="EMBL/GenBank/DDBJ databases">
        <authorList>
            <person name="Poullet M."/>
        </authorList>
    </citation>
    <scope>NUCLEOTIDE SEQUENCE</scope>
    <source>
        <strain evidence="1">E1834</strain>
    </source>
</reference>
<sequence>MSHPYKSIKLKSGVFEFTLNDQLREKWQAALTKPIPLFLHNFEPSKKFISITTVDRKTPYLLNLPKIPKKVKEMVYLRGCLEQLFKCSFEYVNFYKSIFNPEMINILFDNDKTIPHQFNINDATLFANNETFKNVLKFSLNHLSISESLTIDLKNVGITEQHTNILFIILINKGNKLPKISLESLKLTNLHDLISEVSRLKMRTYITKFKV</sequence>
<dbReference type="EMBL" id="CAVMJV010000030">
    <property type="protein sequence ID" value="CAK5076693.1"/>
    <property type="molecule type" value="Genomic_DNA"/>
</dbReference>
<evidence type="ECO:0000313" key="1">
    <source>
        <dbReference type="EMBL" id="CAK5076693.1"/>
    </source>
</evidence>
<protein>
    <submittedName>
        <fullName evidence="1">Uncharacterized protein</fullName>
    </submittedName>
</protein>
<name>A0ACB0ZCQ8_MELEN</name>
<gene>
    <name evidence="1" type="ORF">MENTE1834_LOCUS23565</name>
</gene>
<proteinExistence type="predicted"/>
<evidence type="ECO:0000313" key="2">
    <source>
        <dbReference type="Proteomes" id="UP001497535"/>
    </source>
</evidence>
<dbReference type="Proteomes" id="UP001497535">
    <property type="component" value="Unassembled WGS sequence"/>
</dbReference>
<keyword evidence="2" id="KW-1185">Reference proteome</keyword>
<comment type="caution">
    <text evidence="1">The sequence shown here is derived from an EMBL/GenBank/DDBJ whole genome shotgun (WGS) entry which is preliminary data.</text>
</comment>
<accession>A0ACB0ZCQ8</accession>
<organism evidence="1 2">
    <name type="scientific">Meloidogyne enterolobii</name>
    <name type="common">Root-knot nematode worm</name>
    <name type="synonym">Meloidogyne mayaguensis</name>
    <dbReference type="NCBI Taxonomy" id="390850"/>
    <lineage>
        <taxon>Eukaryota</taxon>
        <taxon>Metazoa</taxon>
        <taxon>Ecdysozoa</taxon>
        <taxon>Nematoda</taxon>
        <taxon>Chromadorea</taxon>
        <taxon>Rhabditida</taxon>
        <taxon>Tylenchina</taxon>
        <taxon>Tylenchomorpha</taxon>
        <taxon>Tylenchoidea</taxon>
        <taxon>Meloidogynidae</taxon>
        <taxon>Meloidogyninae</taxon>
        <taxon>Meloidogyne</taxon>
    </lineage>
</organism>